<gene>
    <name evidence="1" type="ORF">HPB47_008597</name>
</gene>
<protein>
    <submittedName>
        <fullName evidence="1">Uncharacterized protein</fullName>
    </submittedName>
</protein>
<keyword evidence="2" id="KW-1185">Reference proteome</keyword>
<evidence type="ECO:0000313" key="2">
    <source>
        <dbReference type="Proteomes" id="UP000805193"/>
    </source>
</evidence>
<sequence length="215" mass="23628">MKTDGEVLVAHCTCMAGHGETCSHIGATLFYNEVGLRMKNDLSCTDAKSVWLPAHVKSLVSMPVVDMDFSSSTMKKRRLDNEASALPPRQERPKAPAPSEEEWGAFFDTLTNSGLCPALAATDARYSDMYGPKTSSTASHLLQLYDHSARDLTWEELQDKTAGMADLLEMDNSTIAEIGQRTRQQSESSSWFKHPSGRITASNLQSVCHTSLEDP</sequence>
<proteinExistence type="predicted"/>
<comment type="caution">
    <text evidence="1">The sequence shown here is derived from an EMBL/GenBank/DDBJ whole genome shotgun (WGS) entry which is preliminary data.</text>
</comment>
<evidence type="ECO:0000313" key="1">
    <source>
        <dbReference type="EMBL" id="KAG0414250.1"/>
    </source>
</evidence>
<dbReference type="Proteomes" id="UP000805193">
    <property type="component" value="Unassembled WGS sequence"/>
</dbReference>
<name>A0AC60P4B4_IXOPE</name>
<accession>A0AC60P4B4</accession>
<organism evidence="1 2">
    <name type="scientific">Ixodes persulcatus</name>
    <name type="common">Taiga tick</name>
    <dbReference type="NCBI Taxonomy" id="34615"/>
    <lineage>
        <taxon>Eukaryota</taxon>
        <taxon>Metazoa</taxon>
        <taxon>Ecdysozoa</taxon>
        <taxon>Arthropoda</taxon>
        <taxon>Chelicerata</taxon>
        <taxon>Arachnida</taxon>
        <taxon>Acari</taxon>
        <taxon>Parasitiformes</taxon>
        <taxon>Ixodida</taxon>
        <taxon>Ixodoidea</taxon>
        <taxon>Ixodidae</taxon>
        <taxon>Ixodinae</taxon>
        <taxon>Ixodes</taxon>
    </lineage>
</organism>
<reference evidence="1 2" key="1">
    <citation type="journal article" date="2020" name="Cell">
        <title>Large-Scale Comparative Analyses of Tick Genomes Elucidate Their Genetic Diversity and Vector Capacities.</title>
        <authorList>
            <consortium name="Tick Genome and Microbiome Consortium (TIGMIC)"/>
            <person name="Jia N."/>
            <person name="Wang J."/>
            <person name="Shi W."/>
            <person name="Du L."/>
            <person name="Sun Y."/>
            <person name="Zhan W."/>
            <person name="Jiang J.F."/>
            <person name="Wang Q."/>
            <person name="Zhang B."/>
            <person name="Ji P."/>
            <person name="Bell-Sakyi L."/>
            <person name="Cui X.M."/>
            <person name="Yuan T.T."/>
            <person name="Jiang B.G."/>
            <person name="Yang W.F."/>
            <person name="Lam T.T."/>
            <person name="Chang Q.C."/>
            <person name="Ding S.J."/>
            <person name="Wang X.J."/>
            <person name="Zhu J.G."/>
            <person name="Ruan X.D."/>
            <person name="Zhao L."/>
            <person name="Wei J.T."/>
            <person name="Ye R.Z."/>
            <person name="Que T.C."/>
            <person name="Du C.H."/>
            <person name="Zhou Y.H."/>
            <person name="Cheng J.X."/>
            <person name="Dai P.F."/>
            <person name="Guo W.B."/>
            <person name="Han X.H."/>
            <person name="Huang E.J."/>
            <person name="Li L.F."/>
            <person name="Wei W."/>
            <person name="Gao Y.C."/>
            <person name="Liu J.Z."/>
            <person name="Shao H.Z."/>
            <person name="Wang X."/>
            <person name="Wang C.C."/>
            <person name="Yang T.C."/>
            <person name="Huo Q.B."/>
            <person name="Li W."/>
            <person name="Chen H.Y."/>
            <person name="Chen S.E."/>
            <person name="Zhou L.G."/>
            <person name="Ni X.B."/>
            <person name="Tian J.H."/>
            <person name="Sheng Y."/>
            <person name="Liu T."/>
            <person name="Pan Y.S."/>
            <person name="Xia L.Y."/>
            <person name="Li J."/>
            <person name="Zhao F."/>
            <person name="Cao W.C."/>
        </authorList>
    </citation>
    <scope>NUCLEOTIDE SEQUENCE [LARGE SCALE GENOMIC DNA]</scope>
    <source>
        <strain evidence="1">Iper-2018</strain>
    </source>
</reference>
<dbReference type="EMBL" id="JABSTQ010011192">
    <property type="protein sequence ID" value="KAG0414250.1"/>
    <property type="molecule type" value="Genomic_DNA"/>
</dbReference>